<reference evidence="2" key="1">
    <citation type="submission" date="2016-10" db="EMBL/GenBank/DDBJ databases">
        <authorList>
            <person name="de Groot N.N."/>
        </authorList>
    </citation>
    <scope>NUCLEOTIDE SEQUENCE</scope>
</reference>
<dbReference type="InterPro" id="IPR005586">
    <property type="entry name" value="ABC_trans_aux"/>
</dbReference>
<proteinExistence type="predicted"/>
<dbReference type="Gene3D" id="3.40.50.10610">
    <property type="entry name" value="ABC-type transport auxiliary lipoprotein component"/>
    <property type="match status" value="1"/>
</dbReference>
<organism evidence="2">
    <name type="scientific">hydrothermal vent metagenome</name>
    <dbReference type="NCBI Taxonomy" id="652676"/>
    <lineage>
        <taxon>unclassified sequences</taxon>
        <taxon>metagenomes</taxon>
        <taxon>ecological metagenomes</taxon>
    </lineage>
</organism>
<dbReference type="SUPFAM" id="SSF159594">
    <property type="entry name" value="XCC0632-like"/>
    <property type="match status" value="1"/>
</dbReference>
<evidence type="ECO:0000259" key="1">
    <source>
        <dbReference type="Pfam" id="PF03886"/>
    </source>
</evidence>
<dbReference type="AlphaFoldDB" id="A0A1W1CR90"/>
<gene>
    <name evidence="2" type="ORF">MNB_SV-10-696</name>
</gene>
<protein>
    <recommendedName>
        <fullName evidence="1">ABC-type transport auxiliary lipoprotein component domain-containing protein</fullName>
    </recommendedName>
</protein>
<accession>A0A1W1CR90</accession>
<sequence>MMLVLSFFLLSGCSFKEAPVMKVYSLLIPQVSPVLGGEYRNKILKVSYPVGLGEKLTDGMLYSYSLSDSGEYLNSRWSNNIGRLLQGSVIQILSQSRLFKVVVPFTSNIEEDLRLESTIFDFSHHVRGKASYAVVSILFTLTNAETGKLLKAKRFSYRENTPTTDAKGYAEATNRIMVKLSRDLVRWLK</sequence>
<name>A0A1W1CR90_9ZZZZ</name>
<dbReference type="Pfam" id="PF03886">
    <property type="entry name" value="ABC_trans_aux"/>
    <property type="match status" value="1"/>
</dbReference>
<dbReference type="EMBL" id="FPHL01000051">
    <property type="protein sequence ID" value="SFV68269.1"/>
    <property type="molecule type" value="Genomic_DNA"/>
</dbReference>
<feature type="domain" description="ABC-type transport auxiliary lipoprotein component" evidence="1">
    <location>
        <begin position="74"/>
        <end position="184"/>
    </location>
</feature>
<evidence type="ECO:0000313" key="2">
    <source>
        <dbReference type="EMBL" id="SFV68269.1"/>
    </source>
</evidence>